<name>A0ABX3II76_9BACT</name>
<feature type="domain" description="Nucleoside phosphorylase" evidence="1">
    <location>
        <begin position="17"/>
        <end position="212"/>
    </location>
</feature>
<reference evidence="2 3" key="1">
    <citation type="submission" date="2015-06" db="EMBL/GenBank/DDBJ databases">
        <title>Genome sequencing of Thermotogales isolates from hydrothermal vents.</title>
        <authorList>
            <person name="Haverkamp T.H."/>
            <person name="Kublanov I.V."/>
            <person name="Nesbo C.L."/>
        </authorList>
    </citation>
    <scope>NUCLEOTIDE SEQUENCE [LARGE SCALE GENOMIC DNA]</scope>
    <source>
        <strain evidence="3">ik275mar</strain>
    </source>
</reference>
<keyword evidence="3" id="KW-1185">Reference proteome</keyword>
<gene>
    <name evidence="2" type="ORF">XJ44_03125</name>
</gene>
<sequence length="217" mass="24179">MIVITSVLREEILGAFRELLPVLENGEILKRPYMRGLIGANEVLLVYGLIGKVESAMMAQVLIDKFNPKYLIHCGSAGAINEKRKIGDIVCGTKYVEHDIGFREKTVSSFKASDVLVERIYDIYNDTIFGIIASGDSFINSKEEKERIYKETQAEIVDMDSAAIAKVCAENGIEFCSLKIVVDKGLESSEIEIKSNFKRLAPFPSAIIAEMLQKHLL</sequence>
<dbReference type="InterPro" id="IPR035994">
    <property type="entry name" value="Nucleoside_phosphorylase_sf"/>
</dbReference>
<evidence type="ECO:0000259" key="1">
    <source>
        <dbReference type="Pfam" id="PF01048"/>
    </source>
</evidence>
<organism evidence="2 3">
    <name type="scientific">Thermosipho affectus</name>
    <dbReference type="NCBI Taxonomy" id="660294"/>
    <lineage>
        <taxon>Bacteria</taxon>
        <taxon>Thermotogati</taxon>
        <taxon>Thermotogota</taxon>
        <taxon>Thermotogae</taxon>
        <taxon>Thermotogales</taxon>
        <taxon>Fervidobacteriaceae</taxon>
        <taxon>Thermosipho</taxon>
    </lineage>
</organism>
<dbReference type="Proteomes" id="UP000242616">
    <property type="component" value="Unassembled WGS sequence"/>
</dbReference>
<dbReference type="PANTHER" id="PTHR46832">
    <property type="entry name" value="5'-METHYLTHIOADENOSINE/S-ADENOSYLHOMOCYSTEINE NUCLEOSIDASE"/>
    <property type="match status" value="1"/>
</dbReference>
<dbReference type="RefSeq" id="WP_077198027.1">
    <property type="nucleotide sequence ID" value="NZ_LBFC01000010.1"/>
</dbReference>
<proteinExistence type="predicted"/>
<dbReference type="InterPro" id="IPR000845">
    <property type="entry name" value="Nucleoside_phosphorylase_d"/>
</dbReference>
<protein>
    <submittedName>
        <fullName evidence="2">Adenosylhomocysteine nucleosidase</fullName>
    </submittedName>
</protein>
<accession>A0ABX3II76</accession>
<dbReference type="PANTHER" id="PTHR46832:SF1">
    <property type="entry name" value="5'-METHYLTHIOADENOSINE_S-ADENOSYLHOMOCYSTEINE NUCLEOSIDASE"/>
    <property type="match status" value="1"/>
</dbReference>
<dbReference type="SUPFAM" id="SSF53167">
    <property type="entry name" value="Purine and uridine phosphorylases"/>
    <property type="match status" value="1"/>
</dbReference>
<comment type="caution">
    <text evidence="2">The sequence shown here is derived from an EMBL/GenBank/DDBJ whole genome shotgun (WGS) entry which is preliminary data.</text>
</comment>
<dbReference type="Gene3D" id="3.40.50.1580">
    <property type="entry name" value="Nucleoside phosphorylase domain"/>
    <property type="match status" value="1"/>
</dbReference>
<dbReference type="Pfam" id="PF01048">
    <property type="entry name" value="PNP_UDP_1"/>
    <property type="match status" value="1"/>
</dbReference>
<evidence type="ECO:0000313" key="2">
    <source>
        <dbReference type="EMBL" id="ONN27530.1"/>
    </source>
</evidence>
<dbReference type="CDD" id="cd09008">
    <property type="entry name" value="MTAN"/>
    <property type="match status" value="1"/>
</dbReference>
<evidence type="ECO:0000313" key="3">
    <source>
        <dbReference type="Proteomes" id="UP000242616"/>
    </source>
</evidence>
<dbReference type="EMBL" id="LBFC01000010">
    <property type="protein sequence ID" value="ONN27530.1"/>
    <property type="molecule type" value="Genomic_DNA"/>
</dbReference>